<dbReference type="PANTHER" id="PTHR43775:SF37">
    <property type="entry name" value="SI:DKEY-61P9.11"/>
    <property type="match status" value="1"/>
</dbReference>
<name>A0A3M5G2A8_PSESS</name>
<dbReference type="InterPro" id="IPR036291">
    <property type="entry name" value="NAD(P)-bd_dom_sf"/>
</dbReference>
<dbReference type="Gene3D" id="3.40.50.720">
    <property type="entry name" value="NAD(P)-binding Rossmann-like Domain"/>
    <property type="match status" value="1"/>
</dbReference>
<dbReference type="SUPFAM" id="SSF51735">
    <property type="entry name" value="NAD(P)-binding Rossmann-fold domains"/>
    <property type="match status" value="2"/>
</dbReference>
<gene>
    <name evidence="5" type="ORF">ALP59_05432</name>
</gene>
<dbReference type="PRINTS" id="PR00081">
    <property type="entry name" value="GDHRDH"/>
</dbReference>
<comment type="similarity">
    <text evidence="1">Belongs to the short-chain dehydrogenases/reductases (SDR) family.</text>
</comment>
<dbReference type="InterPro" id="IPR057326">
    <property type="entry name" value="KR_dom"/>
</dbReference>
<dbReference type="EMBL" id="RBSW01000192">
    <property type="protein sequence ID" value="RMS80468.1"/>
    <property type="molecule type" value="Genomic_DNA"/>
</dbReference>
<dbReference type="Proteomes" id="UP000270499">
    <property type="component" value="Unassembled WGS sequence"/>
</dbReference>
<comment type="caution">
    <text evidence="5">The sequence shown here is derived from an EMBL/GenBank/DDBJ whole genome shotgun (WGS) entry which is preliminary data.</text>
</comment>
<organism evidence="5 6">
    <name type="scientific">Pseudomonas savastanoi</name>
    <name type="common">Pseudomonas syringae pv. savastanoi</name>
    <dbReference type="NCBI Taxonomy" id="29438"/>
    <lineage>
        <taxon>Bacteria</taxon>
        <taxon>Pseudomonadati</taxon>
        <taxon>Pseudomonadota</taxon>
        <taxon>Gammaproteobacteria</taxon>
        <taxon>Pseudomonadales</taxon>
        <taxon>Pseudomonadaceae</taxon>
        <taxon>Pseudomonas</taxon>
    </lineage>
</organism>
<accession>A0A3M5G2A8</accession>
<evidence type="ECO:0000313" key="5">
    <source>
        <dbReference type="EMBL" id="RMS80468.1"/>
    </source>
</evidence>
<evidence type="ECO:0000313" key="6">
    <source>
        <dbReference type="Proteomes" id="UP000270499"/>
    </source>
</evidence>
<sequence length="396" mass="43512">MMADWFYQRQWQRVRRLGTQPIGERRDRLVVCSHERIDAAMLGSLQGVYRHVIEVQAGNGYQQLGPNRYELDPLDPLAFSRLIAELDQSGQVATELDWLHALPLSVGGVVNEQSLAAAQWACLDTLSAFLQAWGQRAQKTALRLWLLSWQACPVNGQVMRPELAALAGITEVAPQEYPIRCHWLDLPAAQWGSQALQLASLLAEPTSLPRRMAIRDGYLWQPQLQPGPLSLPKVASNLLPVNGTFLVLGGTGGIGRTLCEHLLRSSQRRVVLLSRRGECPQELGDYAARIDSVQADIADLARWPKVLEQLRERYGHFDGVIHAAGTGAGSLIRQRDAHLLSEAMASKTRGMLAVEALIEQMTPGFVLYCSSMSALFGGAGHLDYAAASAVLDGFAH</sequence>
<keyword evidence="3" id="KW-0597">Phosphoprotein</keyword>
<proteinExistence type="inferred from homology"/>
<dbReference type="InterPro" id="IPR002347">
    <property type="entry name" value="SDR_fam"/>
</dbReference>
<evidence type="ECO:0000256" key="2">
    <source>
        <dbReference type="ARBA" id="ARBA00022450"/>
    </source>
</evidence>
<evidence type="ECO:0000259" key="4">
    <source>
        <dbReference type="SMART" id="SM00822"/>
    </source>
</evidence>
<dbReference type="Pfam" id="PF08659">
    <property type="entry name" value="KR"/>
    <property type="match status" value="1"/>
</dbReference>
<evidence type="ECO:0000256" key="3">
    <source>
        <dbReference type="ARBA" id="ARBA00022553"/>
    </source>
</evidence>
<dbReference type="AlphaFoldDB" id="A0A3M5G2A8"/>
<keyword evidence="2" id="KW-0596">Phosphopantetheine</keyword>
<dbReference type="InterPro" id="IPR050091">
    <property type="entry name" value="PKS_NRPS_Biosynth_Enz"/>
</dbReference>
<dbReference type="SMART" id="SM00822">
    <property type="entry name" value="PKS_KR"/>
    <property type="match status" value="1"/>
</dbReference>
<dbReference type="GO" id="GO:0004312">
    <property type="term" value="F:fatty acid synthase activity"/>
    <property type="evidence" value="ECO:0007669"/>
    <property type="project" value="TreeGrafter"/>
</dbReference>
<feature type="domain" description="Ketoreductase" evidence="4">
    <location>
        <begin position="243"/>
        <end position="396"/>
    </location>
</feature>
<evidence type="ECO:0000256" key="1">
    <source>
        <dbReference type="ARBA" id="ARBA00006484"/>
    </source>
</evidence>
<dbReference type="PANTHER" id="PTHR43775">
    <property type="entry name" value="FATTY ACID SYNTHASE"/>
    <property type="match status" value="1"/>
</dbReference>
<dbReference type="CDD" id="cd08953">
    <property type="entry name" value="KR_2_SDR_x"/>
    <property type="match status" value="1"/>
</dbReference>
<dbReference type="InterPro" id="IPR013968">
    <property type="entry name" value="PKS_KR"/>
</dbReference>
<dbReference type="GO" id="GO:0006633">
    <property type="term" value="P:fatty acid biosynthetic process"/>
    <property type="evidence" value="ECO:0007669"/>
    <property type="project" value="TreeGrafter"/>
</dbReference>
<reference evidence="5 6" key="1">
    <citation type="submission" date="2018-08" db="EMBL/GenBank/DDBJ databases">
        <title>Recombination of ecologically and evolutionarily significant loci maintains genetic cohesion in the Pseudomonas syringae species complex.</title>
        <authorList>
            <person name="Dillon M."/>
            <person name="Thakur S."/>
            <person name="Almeida R.N.D."/>
            <person name="Weir B.S."/>
            <person name="Guttman D.S."/>
        </authorList>
    </citation>
    <scope>NUCLEOTIDE SEQUENCE [LARGE SCALE GENOMIC DNA]</scope>
    <source>
        <strain evidence="5 6">ICMP 9421</strain>
    </source>
</reference>
<protein>
    <submittedName>
        <fullName evidence="5">Non-ribosomal peptide synthetase/polyketide synthetase</fullName>
    </submittedName>
</protein>